<gene>
    <name evidence="3" type="ORF">ACFOEN_17235</name>
</gene>
<keyword evidence="1 3" id="KW-0378">Hydrolase</keyword>
<organism evidence="3 4">
    <name type="scientific">Piscinibacterium candidicorallinum</name>
    <dbReference type="NCBI Taxonomy" id="1793872"/>
    <lineage>
        <taxon>Bacteria</taxon>
        <taxon>Pseudomonadati</taxon>
        <taxon>Pseudomonadota</taxon>
        <taxon>Betaproteobacteria</taxon>
        <taxon>Burkholderiales</taxon>
        <taxon>Piscinibacterium</taxon>
    </lineage>
</organism>
<evidence type="ECO:0000313" key="4">
    <source>
        <dbReference type="Proteomes" id="UP001595556"/>
    </source>
</evidence>
<dbReference type="EMBL" id="JBHRTI010000010">
    <property type="protein sequence ID" value="MFC3149370.1"/>
    <property type="molecule type" value="Genomic_DNA"/>
</dbReference>
<dbReference type="SUPFAM" id="SSF53474">
    <property type="entry name" value="alpha/beta-Hydrolases"/>
    <property type="match status" value="1"/>
</dbReference>
<evidence type="ECO:0000313" key="3">
    <source>
        <dbReference type="EMBL" id="MFC3149370.1"/>
    </source>
</evidence>
<protein>
    <submittedName>
        <fullName evidence="3">Alpha/beta fold hydrolase</fullName>
    </submittedName>
</protein>
<dbReference type="InterPro" id="IPR000073">
    <property type="entry name" value="AB_hydrolase_1"/>
</dbReference>
<dbReference type="Pfam" id="PF12697">
    <property type="entry name" value="Abhydrolase_6"/>
    <property type="match status" value="1"/>
</dbReference>
<dbReference type="PANTHER" id="PTHR10992:SF1083">
    <property type="entry name" value="METHYLESTERASE 1"/>
    <property type="match status" value="1"/>
</dbReference>
<reference evidence="4" key="1">
    <citation type="journal article" date="2019" name="Int. J. Syst. Evol. Microbiol.">
        <title>The Global Catalogue of Microorganisms (GCM) 10K type strain sequencing project: providing services to taxonomists for standard genome sequencing and annotation.</title>
        <authorList>
            <consortium name="The Broad Institute Genomics Platform"/>
            <consortium name="The Broad Institute Genome Sequencing Center for Infectious Disease"/>
            <person name="Wu L."/>
            <person name="Ma J."/>
        </authorList>
    </citation>
    <scope>NUCLEOTIDE SEQUENCE [LARGE SCALE GENOMIC DNA]</scope>
    <source>
        <strain evidence="4">KCTC 52168</strain>
    </source>
</reference>
<dbReference type="InterPro" id="IPR045889">
    <property type="entry name" value="MES/HNL"/>
</dbReference>
<name>A0ABV7H6J6_9BURK</name>
<comment type="caution">
    <text evidence="3">The sequence shown here is derived from an EMBL/GenBank/DDBJ whole genome shotgun (WGS) entry which is preliminary data.</text>
</comment>
<proteinExistence type="predicted"/>
<accession>A0ABV7H6J6</accession>
<evidence type="ECO:0000256" key="1">
    <source>
        <dbReference type="ARBA" id="ARBA00022801"/>
    </source>
</evidence>
<keyword evidence="4" id="KW-1185">Reference proteome</keyword>
<dbReference type="Proteomes" id="UP001595556">
    <property type="component" value="Unassembled WGS sequence"/>
</dbReference>
<dbReference type="InterPro" id="IPR029058">
    <property type="entry name" value="AB_hydrolase_fold"/>
</dbReference>
<evidence type="ECO:0000259" key="2">
    <source>
        <dbReference type="Pfam" id="PF12697"/>
    </source>
</evidence>
<feature type="domain" description="AB hydrolase-1" evidence="2">
    <location>
        <begin position="4"/>
        <end position="228"/>
    </location>
</feature>
<dbReference type="GO" id="GO:0016787">
    <property type="term" value="F:hydrolase activity"/>
    <property type="evidence" value="ECO:0007669"/>
    <property type="project" value="UniProtKB-KW"/>
</dbReference>
<dbReference type="RefSeq" id="WP_377306074.1">
    <property type="nucleotide sequence ID" value="NZ_CP180191.1"/>
</dbReference>
<dbReference type="Gene3D" id="3.40.50.1820">
    <property type="entry name" value="alpha/beta hydrolase"/>
    <property type="match status" value="1"/>
</dbReference>
<dbReference type="PANTHER" id="PTHR10992">
    <property type="entry name" value="METHYLESTERASE FAMILY MEMBER"/>
    <property type="match status" value="1"/>
</dbReference>
<sequence>MSDFLLVHGAWHGAWCWRDVLPRLRHAGHTAHAVTLTGVGERAHLLSPAVTLQTHIDDVIGAIEAEELQDVILVGHSYAGLLITAVADRLGDRIQTLVYVDAVVPAPGESWSSTHTPETVAGRLDTVRATGGLSLPPPDASVFGLAGEARDWVNRRQTPHPFAVYQAPVEFDALRVGRRRRVFIDCTQPALATIAESRRRVQREPGWQVLELATGHDPMVSTPAALSELLLAQAD</sequence>